<dbReference type="OrthoDB" id="275534at2759"/>
<keyword evidence="1" id="KW-0689">Ribosomal protein</keyword>
<evidence type="ECO:0000313" key="1">
    <source>
        <dbReference type="EMBL" id="QQP57036.1"/>
    </source>
</evidence>
<protein>
    <submittedName>
        <fullName evidence="1">Mitochondrial 39S ribosomal protein L33</fullName>
    </submittedName>
</protein>
<dbReference type="Proteomes" id="UP000595437">
    <property type="component" value="Chromosome 1"/>
</dbReference>
<reference evidence="2" key="1">
    <citation type="submission" date="2021-01" db="EMBL/GenBank/DDBJ databases">
        <title>Caligus Genome Assembly.</title>
        <authorList>
            <person name="Gallardo-Escarate C."/>
        </authorList>
    </citation>
    <scope>NUCLEOTIDE SEQUENCE [LARGE SCALE GENOMIC DNA]</scope>
</reference>
<name>A0A7T8QVY0_CALRO</name>
<dbReference type="AlphaFoldDB" id="A0A7T8QVY0"/>
<sequence>MVHLTSTLGVALSSLRLATNKNRGKAKSILVECRSVISGHKEFRVRPRLSEEKIELSLYKEQKKTKSIRDDKHLWEVEIADNFNKEKDTIFKVEDVLKRPFYHTKVES</sequence>
<evidence type="ECO:0000313" key="2">
    <source>
        <dbReference type="Proteomes" id="UP000595437"/>
    </source>
</evidence>
<proteinExistence type="predicted"/>
<gene>
    <name evidence="1" type="ORF">FKW44_001895</name>
</gene>
<keyword evidence="2" id="KW-1185">Reference proteome</keyword>
<dbReference type="EMBL" id="CP045890">
    <property type="protein sequence ID" value="QQP57036.1"/>
    <property type="molecule type" value="Genomic_DNA"/>
</dbReference>
<dbReference type="GO" id="GO:0005840">
    <property type="term" value="C:ribosome"/>
    <property type="evidence" value="ECO:0007669"/>
    <property type="project" value="UniProtKB-KW"/>
</dbReference>
<keyword evidence="1" id="KW-0687">Ribonucleoprotein</keyword>
<accession>A0A7T8QVY0</accession>
<organism evidence="1 2">
    <name type="scientific">Caligus rogercresseyi</name>
    <name type="common">Sea louse</name>
    <dbReference type="NCBI Taxonomy" id="217165"/>
    <lineage>
        <taxon>Eukaryota</taxon>
        <taxon>Metazoa</taxon>
        <taxon>Ecdysozoa</taxon>
        <taxon>Arthropoda</taxon>
        <taxon>Crustacea</taxon>
        <taxon>Multicrustacea</taxon>
        <taxon>Hexanauplia</taxon>
        <taxon>Copepoda</taxon>
        <taxon>Siphonostomatoida</taxon>
        <taxon>Caligidae</taxon>
        <taxon>Caligus</taxon>
    </lineage>
</organism>